<dbReference type="InterPro" id="IPR046538">
    <property type="entry name" value="DUF6603"/>
</dbReference>
<reference evidence="2" key="1">
    <citation type="submission" date="2021-01" db="EMBL/GenBank/DDBJ databases">
        <authorList>
            <consortium name="Aspergillus chevalieri M1 genome sequencing consortium"/>
            <person name="Kazuki M."/>
            <person name="Futagami T."/>
        </authorList>
    </citation>
    <scope>NUCLEOTIDE SEQUENCE</scope>
    <source>
        <strain evidence="2">M1</strain>
    </source>
</reference>
<evidence type="ECO:0000313" key="3">
    <source>
        <dbReference type="Proteomes" id="UP000637239"/>
    </source>
</evidence>
<dbReference type="Proteomes" id="UP000637239">
    <property type="component" value="Chromosome 4"/>
</dbReference>
<keyword evidence="3" id="KW-1185">Reference proteome</keyword>
<dbReference type="EMBL" id="AP024419">
    <property type="protein sequence ID" value="BCR87539.1"/>
    <property type="molecule type" value="Genomic_DNA"/>
</dbReference>
<evidence type="ECO:0000259" key="1">
    <source>
        <dbReference type="Pfam" id="PF20248"/>
    </source>
</evidence>
<name>A0A7R7VMY2_ASPCH</name>
<gene>
    <name evidence="2" type="ORF">ACHE_40103A</name>
</gene>
<accession>A0A7R7VMY2</accession>
<protein>
    <recommendedName>
        <fullName evidence="1">DUF6603 domain-containing protein</fullName>
    </recommendedName>
</protein>
<organism evidence="2 3">
    <name type="scientific">Aspergillus chevalieri</name>
    <name type="common">Eurotium chevalieri</name>
    <dbReference type="NCBI Taxonomy" id="182096"/>
    <lineage>
        <taxon>Eukaryota</taxon>
        <taxon>Fungi</taxon>
        <taxon>Dikarya</taxon>
        <taxon>Ascomycota</taxon>
        <taxon>Pezizomycotina</taxon>
        <taxon>Eurotiomycetes</taxon>
        <taxon>Eurotiomycetidae</taxon>
        <taxon>Eurotiales</taxon>
        <taxon>Aspergillaceae</taxon>
        <taxon>Aspergillus</taxon>
        <taxon>Aspergillus subgen. Aspergillus</taxon>
    </lineage>
</organism>
<dbReference type="GeneID" id="66981898"/>
<dbReference type="RefSeq" id="XP_043136061.1">
    <property type="nucleotide sequence ID" value="XM_043278265.1"/>
</dbReference>
<reference evidence="2" key="2">
    <citation type="submission" date="2021-02" db="EMBL/GenBank/DDBJ databases">
        <title>Aspergillus chevalieri M1 genome sequence.</title>
        <authorList>
            <person name="Kadooka C."/>
            <person name="Mori K."/>
            <person name="Futagami T."/>
        </authorList>
    </citation>
    <scope>NUCLEOTIDE SEQUENCE</scope>
    <source>
        <strain evidence="2">M1</strain>
    </source>
</reference>
<dbReference type="KEGG" id="ache:ACHE_40103A"/>
<feature type="domain" description="DUF6603" evidence="1">
    <location>
        <begin position="2"/>
        <end position="88"/>
    </location>
</feature>
<evidence type="ECO:0000313" key="2">
    <source>
        <dbReference type="EMBL" id="BCR87539.1"/>
    </source>
</evidence>
<sequence length="101" mass="11150">MADFLINYRPFKFTASAAISDGIRCSIDISFIHTSVSAELSTELTLWAPPETGRVHANLVTSFDINFGDSQAITDPITLMNFYEFVLQSSQKTPSALQICL</sequence>
<proteinExistence type="predicted"/>
<dbReference type="Pfam" id="PF20248">
    <property type="entry name" value="DUF6603"/>
    <property type="match status" value="1"/>
</dbReference>
<dbReference type="AlphaFoldDB" id="A0A7R7VMY2"/>